<comment type="caution">
    <text evidence="2">The sequence shown here is derived from an EMBL/GenBank/DDBJ whole genome shotgun (WGS) entry which is preliminary data.</text>
</comment>
<organism evidence="2 3">
    <name type="scientific">Psychrobacillus faecigallinarum</name>
    <dbReference type="NCBI Taxonomy" id="2762235"/>
    <lineage>
        <taxon>Bacteria</taxon>
        <taxon>Bacillati</taxon>
        <taxon>Bacillota</taxon>
        <taxon>Bacilli</taxon>
        <taxon>Bacillales</taxon>
        <taxon>Bacillaceae</taxon>
        <taxon>Psychrobacillus</taxon>
    </lineage>
</organism>
<protein>
    <submittedName>
        <fullName evidence="2">FAD-binding oxidoreductase</fullName>
    </submittedName>
</protein>
<proteinExistence type="predicted"/>
<dbReference type="InterPro" id="IPR006076">
    <property type="entry name" value="FAD-dep_OxRdtase"/>
</dbReference>
<dbReference type="Proteomes" id="UP000640786">
    <property type="component" value="Unassembled WGS sequence"/>
</dbReference>
<feature type="domain" description="FAD dependent oxidoreductase" evidence="1">
    <location>
        <begin position="30"/>
        <end position="382"/>
    </location>
</feature>
<dbReference type="Pfam" id="PF01266">
    <property type="entry name" value="DAO"/>
    <property type="match status" value="1"/>
</dbReference>
<accession>A0ABR8RDD3</accession>
<dbReference type="InterPro" id="IPR036188">
    <property type="entry name" value="FAD/NAD-bd_sf"/>
</dbReference>
<dbReference type="Gene3D" id="3.30.9.10">
    <property type="entry name" value="D-Amino Acid Oxidase, subunit A, domain 2"/>
    <property type="match status" value="1"/>
</dbReference>
<evidence type="ECO:0000259" key="1">
    <source>
        <dbReference type="Pfam" id="PF01266"/>
    </source>
</evidence>
<evidence type="ECO:0000313" key="2">
    <source>
        <dbReference type="EMBL" id="MBD7945771.1"/>
    </source>
</evidence>
<gene>
    <name evidence="2" type="ORF">H9650_16805</name>
</gene>
<dbReference type="SUPFAM" id="SSF51905">
    <property type="entry name" value="FAD/NAD(P)-binding domain"/>
    <property type="match status" value="1"/>
</dbReference>
<dbReference type="EMBL" id="JACSQO010000010">
    <property type="protein sequence ID" value="MBD7945771.1"/>
    <property type="molecule type" value="Genomic_DNA"/>
</dbReference>
<sequence length="404" mass="45336">MNIHNGSLYWPTTTKAFEPKIAVHPLDMYDVVIVGAGMSGSLTALALAEAGLQVALLDKRVMGSGSTSANTGLLQYSNDIMLHELIDQIGEKDAVRFYQLCYEAMDHLELVAKSLDEDPDFIRRPSLCFASEENDVEKLKAEYITLQKYNFPCDYLGRNEIASKFSFEKDGALLTLGDAEVNPLKFVQGVLRKAENLGVHLFPYTEVIDVVDVSDHLDIRTSGQNFFAKNIVYTTGYETTPVGKRVGADINRSYVMVSNVVKDLSDWHEQALIWETQRPYLYARTCKEGRIIVGGLDEDKPEAPQSDELIMKRAENLLKQIKELFPKYDLSIDYAYAASFGESIDNLPFIGQHPTKDKHYYLLGYGGNGTVYSMLGSHILRDLLTGQKNDDAEIVQLEKKYGVR</sequence>
<dbReference type="Gene3D" id="3.50.50.60">
    <property type="entry name" value="FAD/NAD(P)-binding domain"/>
    <property type="match status" value="1"/>
</dbReference>
<evidence type="ECO:0000313" key="3">
    <source>
        <dbReference type="Proteomes" id="UP000640786"/>
    </source>
</evidence>
<reference evidence="2 3" key="1">
    <citation type="submission" date="2020-08" db="EMBL/GenBank/DDBJ databases">
        <title>A Genomic Blueprint of the Chicken Gut Microbiome.</title>
        <authorList>
            <person name="Gilroy R."/>
            <person name="Ravi A."/>
            <person name="Getino M."/>
            <person name="Pursley I."/>
            <person name="Horton D.L."/>
            <person name="Alikhan N.-F."/>
            <person name="Baker D."/>
            <person name="Gharbi K."/>
            <person name="Hall N."/>
            <person name="Watson M."/>
            <person name="Adriaenssens E.M."/>
            <person name="Foster-Nyarko E."/>
            <person name="Jarju S."/>
            <person name="Secka A."/>
            <person name="Antonio M."/>
            <person name="Oren A."/>
            <person name="Chaudhuri R."/>
            <person name="La Ragione R.M."/>
            <person name="Hildebrand F."/>
            <person name="Pallen M.J."/>
        </authorList>
    </citation>
    <scope>NUCLEOTIDE SEQUENCE [LARGE SCALE GENOMIC DNA]</scope>
    <source>
        <strain evidence="2 3">Sa2BUA9</strain>
    </source>
</reference>
<name>A0ABR8RDD3_9BACI</name>
<keyword evidence="3" id="KW-1185">Reference proteome</keyword>
<dbReference type="PANTHER" id="PTHR13847:SF201">
    <property type="entry name" value="PUTATIBE OXIDOREDUCTASE"/>
    <property type="match status" value="1"/>
</dbReference>
<dbReference type="PANTHER" id="PTHR13847">
    <property type="entry name" value="SARCOSINE DEHYDROGENASE-RELATED"/>
    <property type="match status" value="1"/>
</dbReference>
<dbReference type="RefSeq" id="WP_191697691.1">
    <property type="nucleotide sequence ID" value="NZ_JACSQO010000010.1"/>
</dbReference>